<dbReference type="PANTHER" id="PTHR34391:SF2">
    <property type="entry name" value="TRP C-TERMINAL DOMAIN-CONTAINING PROTEIN"/>
    <property type="match status" value="1"/>
</dbReference>
<dbReference type="PANTHER" id="PTHR34391">
    <property type="entry name" value="UPF0658 GOLGI APPARATUS MEMBRANE PROTEIN C1952.10C-RELATED"/>
    <property type="match status" value="1"/>
</dbReference>
<accession>A0A0C2XPE9</accession>
<feature type="compositionally biased region" description="Polar residues" evidence="1">
    <location>
        <begin position="424"/>
        <end position="433"/>
    </location>
</feature>
<sequence>MSANLYHNSFAPGHHRPEEFKASYDDLLDENATPFTPNSHHQTYNVNTMNGHHGPSIPFSPKSQFSRKQSEDLSTIDTSRGIYPPQPIGKETDSISFWRKLLPESVACRLYVVTVLIETAINLAIEGELLLRIKENESLHSQQGSNEGRTMSVYLSIFALAHVFQLVMAMDAVYARNTLQFILLTVFNALFLVYAIIQISEVSSALQTIGTTDAGRVPISVLTTIIPIVIAVAEVAYIALGWKIYTEFGWKVYKFLGADRQRKRMYANYQVYECLIKFDVFFWAGFSVQFIVLVLSSADWEYYVTIAALPLSLVLLVEGHLAARHESKMMMITFMSGCVGALVYFVYKLIKVLVQINVIPFKLVWKSLTIFSVIAIVLLLVTFVYTIILYRNFGRGLKEALERKKGKQHGRYTSQHQGRRRATSTHLNRMSIE</sequence>
<feature type="region of interest" description="Disordered" evidence="1">
    <location>
        <begin position="31"/>
        <end position="64"/>
    </location>
</feature>
<feature type="transmembrane region" description="Helical" evidence="2">
    <location>
        <begin position="181"/>
        <end position="199"/>
    </location>
</feature>
<dbReference type="OrthoDB" id="2448307at2759"/>
<proteinExistence type="predicted"/>
<protein>
    <submittedName>
        <fullName evidence="3">Uncharacterized protein</fullName>
    </submittedName>
</protein>
<dbReference type="InterPro" id="IPR040410">
    <property type="entry name" value="UPF0658_Golgi"/>
</dbReference>
<evidence type="ECO:0000256" key="2">
    <source>
        <dbReference type="SAM" id="Phobius"/>
    </source>
</evidence>
<keyword evidence="2" id="KW-0812">Transmembrane</keyword>
<feature type="region of interest" description="Disordered" evidence="1">
    <location>
        <begin position="404"/>
        <end position="433"/>
    </location>
</feature>
<feature type="transmembrane region" description="Helical" evidence="2">
    <location>
        <begin position="367"/>
        <end position="390"/>
    </location>
</feature>
<keyword evidence="4" id="KW-1185">Reference proteome</keyword>
<evidence type="ECO:0000256" key="1">
    <source>
        <dbReference type="SAM" id="MobiDB-lite"/>
    </source>
</evidence>
<name>A0A0C2XPE9_AMAMK</name>
<dbReference type="InParanoid" id="A0A0C2XPE9"/>
<gene>
    <name evidence="3" type="ORF">M378DRAFT_6884</name>
</gene>
<evidence type="ECO:0000313" key="3">
    <source>
        <dbReference type="EMBL" id="KIL71033.1"/>
    </source>
</evidence>
<dbReference type="HOGENOM" id="CLU_029564_0_1_1"/>
<keyword evidence="2" id="KW-1133">Transmembrane helix</keyword>
<dbReference type="Proteomes" id="UP000054549">
    <property type="component" value="Unassembled WGS sequence"/>
</dbReference>
<feature type="compositionally biased region" description="Polar residues" evidence="1">
    <location>
        <begin position="33"/>
        <end position="50"/>
    </location>
</feature>
<feature type="transmembrane region" description="Helical" evidence="2">
    <location>
        <begin position="329"/>
        <end position="347"/>
    </location>
</feature>
<dbReference type="GO" id="GO:0005794">
    <property type="term" value="C:Golgi apparatus"/>
    <property type="evidence" value="ECO:0007669"/>
    <property type="project" value="TreeGrafter"/>
</dbReference>
<evidence type="ECO:0000313" key="4">
    <source>
        <dbReference type="Proteomes" id="UP000054549"/>
    </source>
</evidence>
<dbReference type="AlphaFoldDB" id="A0A0C2XPE9"/>
<feature type="transmembrane region" description="Helical" evidence="2">
    <location>
        <begin position="219"/>
        <end position="240"/>
    </location>
</feature>
<feature type="transmembrane region" description="Helical" evidence="2">
    <location>
        <begin position="271"/>
        <end position="294"/>
    </location>
</feature>
<organism evidence="3 4">
    <name type="scientific">Amanita muscaria (strain Koide BX008)</name>
    <dbReference type="NCBI Taxonomy" id="946122"/>
    <lineage>
        <taxon>Eukaryota</taxon>
        <taxon>Fungi</taxon>
        <taxon>Dikarya</taxon>
        <taxon>Basidiomycota</taxon>
        <taxon>Agaricomycotina</taxon>
        <taxon>Agaricomycetes</taxon>
        <taxon>Agaricomycetidae</taxon>
        <taxon>Agaricales</taxon>
        <taxon>Pluteineae</taxon>
        <taxon>Amanitaceae</taxon>
        <taxon>Amanita</taxon>
    </lineage>
</organism>
<dbReference type="EMBL" id="KN818223">
    <property type="protein sequence ID" value="KIL71033.1"/>
    <property type="molecule type" value="Genomic_DNA"/>
</dbReference>
<feature type="transmembrane region" description="Helical" evidence="2">
    <location>
        <begin position="300"/>
        <end position="317"/>
    </location>
</feature>
<keyword evidence="2" id="KW-0472">Membrane</keyword>
<reference evidence="3 4" key="1">
    <citation type="submission" date="2014-04" db="EMBL/GenBank/DDBJ databases">
        <title>Evolutionary Origins and Diversification of the Mycorrhizal Mutualists.</title>
        <authorList>
            <consortium name="DOE Joint Genome Institute"/>
            <consortium name="Mycorrhizal Genomics Consortium"/>
            <person name="Kohler A."/>
            <person name="Kuo A."/>
            <person name="Nagy L.G."/>
            <person name="Floudas D."/>
            <person name="Copeland A."/>
            <person name="Barry K.W."/>
            <person name="Cichocki N."/>
            <person name="Veneault-Fourrey C."/>
            <person name="LaButti K."/>
            <person name="Lindquist E.A."/>
            <person name="Lipzen A."/>
            <person name="Lundell T."/>
            <person name="Morin E."/>
            <person name="Murat C."/>
            <person name="Riley R."/>
            <person name="Ohm R."/>
            <person name="Sun H."/>
            <person name="Tunlid A."/>
            <person name="Henrissat B."/>
            <person name="Grigoriev I.V."/>
            <person name="Hibbett D.S."/>
            <person name="Martin F."/>
        </authorList>
    </citation>
    <scope>NUCLEOTIDE SEQUENCE [LARGE SCALE GENOMIC DNA]</scope>
    <source>
        <strain evidence="3 4">Koide BX008</strain>
    </source>
</reference>